<evidence type="ECO:0000256" key="1">
    <source>
        <dbReference type="SAM" id="Phobius"/>
    </source>
</evidence>
<dbReference type="AlphaFoldDB" id="A0ABD0U5M8"/>
<dbReference type="Proteomes" id="UP001552299">
    <property type="component" value="Unassembled WGS sequence"/>
</dbReference>
<name>A0ABD0U5M8_DENTH</name>
<keyword evidence="1" id="KW-1133">Transmembrane helix</keyword>
<organism evidence="2 3">
    <name type="scientific">Dendrobium thyrsiflorum</name>
    <name type="common">Pinecone-like raceme dendrobium</name>
    <name type="synonym">Orchid</name>
    <dbReference type="NCBI Taxonomy" id="117978"/>
    <lineage>
        <taxon>Eukaryota</taxon>
        <taxon>Viridiplantae</taxon>
        <taxon>Streptophyta</taxon>
        <taxon>Embryophyta</taxon>
        <taxon>Tracheophyta</taxon>
        <taxon>Spermatophyta</taxon>
        <taxon>Magnoliopsida</taxon>
        <taxon>Liliopsida</taxon>
        <taxon>Asparagales</taxon>
        <taxon>Orchidaceae</taxon>
        <taxon>Epidendroideae</taxon>
        <taxon>Malaxideae</taxon>
        <taxon>Dendrobiinae</taxon>
        <taxon>Dendrobium</taxon>
    </lineage>
</organism>
<dbReference type="EMBL" id="JANQDX010000017">
    <property type="protein sequence ID" value="KAL0907712.1"/>
    <property type="molecule type" value="Genomic_DNA"/>
</dbReference>
<keyword evidence="3" id="KW-1185">Reference proteome</keyword>
<protein>
    <submittedName>
        <fullName evidence="2">Uncharacterized protein</fullName>
    </submittedName>
</protein>
<evidence type="ECO:0000313" key="3">
    <source>
        <dbReference type="Proteomes" id="UP001552299"/>
    </source>
</evidence>
<accession>A0ABD0U5M8</accession>
<reference evidence="2 3" key="1">
    <citation type="journal article" date="2024" name="Plant Biotechnol. J.">
        <title>Dendrobium thyrsiflorum genome and its molecular insights into genes involved in important horticultural traits.</title>
        <authorList>
            <person name="Chen B."/>
            <person name="Wang J.Y."/>
            <person name="Zheng P.J."/>
            <person name="Li K.L."/>
            <person name="Liang Y.M."/>
            <person name="Chen X.F."/>
            <person name="Zhang C."/>
            <person name="Zhao X."/>
            <person name="He X."/>
            <person name="Zhang G.Q."/>
            <person name="Liu Z.J."/>
            <person name="Xu Q."/>
        </authorList>
    </citation>
    <scope>NUCLEOTIDE SEQUENCE [LARGE SCALE GENOMIC DNA]</scope>
    <source>
        <strain evidence="2">GZMU011</strain>
    </source>
</reference>
<proteinExistence type="predicted"/>
<comment type="caution">
    <text evidence="2">The sequence shown here is derived from an EMBL/GenBank/DDBJ whole genome shotgun (WGS) entry which is preliminary data.</text>
</comment>
<evidence type="ECO:0000313" key="2">
    <source>
        <dbReference type="EMBL" id="KAL0907712.1"/>
    </source>
</evidence>
<sequence>MVMDQERPPLEVIKGLTLLLVYLRFGAVWRCYGLVQVECRLWLVVAFSGACVGLGAEGFGFLFCSFVYCTVVRDFWAH</sequence>
<feature type="transmembrane region" description="Helical" evidence="1">
    <location>
        <begin position="12"/>
        <end position="29"/>
    </location>
</feature>
<gene>
    <name evidence="2" type="ORF">M5K25_022143</name>
</gene>
<keyword evidence="1" id="KW-0812">Transmembrane</keyword>
<feature type="transmembrane region" description="Helical" evidence="1">
    <location>
        <begin position="41"/>
        <end position="68"/>
    </location>
</feature>
<keyword evidence="1" id="KW-0472">Membrane</keyword>